<dbReference type="InterPro" id="IPR001667">
    <property type="entry name" value="DDH_dom"/>
</dbReference>
<dbReference type="RefSeq" id="WP_265163057.1">
    <property type="nucleotide sequence ID" value="NZ_CP069620.1"/>
</dbReference>
<feature type="domain" description="DDH" evidence="1">
    <location>
        <begin position="18"/>
        <end position="169"/>
    </location>
</feature>
<organism evidence="3 4">
    <name type="scientific">Salinimicrobium tongyeongense</name>
    <dbReference type="NCBI Taxonomy" id="2809707"/>
    <lineage>
        <taxon>Bacteria</taxon>
        <taxon>Pseudomonadati</taxon>
        <taxon>Bacteroidota</taxon>
        <taxon>Flavobacteriia</taxon>
        <taxon>Flavobacteriales</taxon>
        <taxon>Flavobacteriaceae</taxon>
        <taxon>Salinimicrobium</taxon>
    </lineage>
</organism>
<dbReference type="PANTHER" id="PTHR47618:SF1">
    <property type="entry name" value="BIFUNCTIONAL OLIGORIBONUCLEASE AND PAP PHOSPHATASE NRNA"/>
    <property type="match status" value="1"/>
</dbReference>
<keyword evidence="4" id="KW-1185">Reference proteome</keyword>
<dbReference type="InterPro" id="IPR003156">
    <property type="entry name" value="DHHA1_dom"/>
</dbReference>
<proteinExistence type="predicted"/>
<evidence type="ECO:0000313" key="4">
    <source>
        <dbReference type="Proteomes" id="UP001163981"/>
    </source>
</evidence>
<dbReference type="PANTHER" id="PTHR47618">
    <property type="entry name" value="BIFUNCTIONAL OLIGORIBONUCLEASE AND PAP PHOSPHATASE NRNA"/>
    <property type="match status" value="1"/>
</dbReference>
<dbReference type="EMBL" id="CP069620">
    <property type="protein sequence ID" value="UZH54721.1"/>
    <property type="molecule type" value="Genomic_DNA"/>
</dbReference>
<feature type="domain" description="DHHA1" evidence="2">
    <location>
        <begin position="245"/>
        <end position="327"/>
    </location>
</feature>
<protein>
    <submittedName>
        <fullName evidence="3">Bifunctional oligoribonuclease/PAP phosphatase NrnA</fullName>
    </submittedName>
</protein>
<dbReference type="Pfam" id="PF01368">
    <property type="entry name" value="DHH"/>
    <property type="match status" value="1"/>
</dbReference>
<evidence type="ECO:0000259" key="1">
    <source>
        <dbReference type="Pfam" id="PF01368"/>
    </source>
</evidence>
<dbReference type="Gene3D" id="3.90.1640.10">
    <property type="entry name" value="inorganic pyrophosphatase (n-terminal core)"/>
    <property type="match status" value="1"/>
</dbReference>
<reference evidence="3" key="1">
    <citation type="submission" date="2021-02" db="EMBL/GenBank/DDBJ databases">
        <title>Salinimicrobium sp. nov. isolated from seawater in Tongyeong, Republic of Korea.</title>
        <authorList>
            <person name="Lee S.-J."/>
        </authorList>
    </citation>
    <scope>NUCLEOTIDE SEQUENCE</scope>
    <source>
        <strain evidence="3">HN-2-9-2</strain>
    </source>
</reference>
<dbReference type="InterPro" id="IPR038763">
    <property type="entry name" value="DHH_sf"/>
</dbReference>
<gene>
    <name evidence="3" type="ORF">JRG66_12195</name>
</gene>
<dbReference type="InterPro" id="IPR051319">
    <property type="entry name" value="Oligoribo/pAp-PDE_c-di-AMP_PDE"/>
</dbReference>
<sequence>MTNEDISKVKDLLEGKKKIVIVPHKGPDGDAMGSTLALKILLEGLGHYVNLIAPNDYPDFLKWMPYEEETLIYDRETEKCNNLIAEAEVIFTLDFNHLSRAGDMYRPLQEAKAAFVMIDHHQQPDDYAHVTYSDVTMCSTCQMVYHFIENIGLAQKISPQIATCLYTGIMTDTGSFRYRSTTSLTHRVIADLIEKGADNTSIHENVFDTSSYSQLQLLGCALQNLCVVEGYRTAYITLSQEELDRHNFKKGDTEGFVNYGLSLEGIVFAAIFIENEAEKIVKISLRSKGTFSVNEFARQHFEGGGHTNAAGGKSDLSLQETVERFISILPAYKTKLAL</sequence>
<evidence type="ECO:0000313" key="3">
    <source>
        <dbReference type="EMBL" id="UZH54721.1"/>
    </source>
</evidence>
<dbReference type="SUPFAM" id="SSF64182">
    <property type="entry name" value="DHH phosphoesterases"/>
    <property type="match status" value="1"/>
</dbReference>
<evidence type="ECO:0000259" key="2">
    <source>
        <dbReference type="Pfam" id="PF02272"/>
    </source>
</evidence>
<dbReference type="Gene3D" id="3.10.310.30">
    <property type="match status" value="1"/>
</dbReference>
<dbReference type="Pfam" id="PF02272">
    <property type="entry name" value="DHHA1"/>
    <property type="match status" value="1"/>
</dbReference>
<name>A0ABY6NQ56_9FLAO</name>
<dbReference type="Proteomes" id="UP001163981">
    <property type="component" value="Chromosome"/>
</dbReference>
<accession>A0ABY6NQ56</accession>